<keyword evidence="4" id="KW-1185">Reference proteome</keyword>
<dbReference type="InterPro" id="IPR000326">
    <property type="entry name" value="PAP2/HPO"/>
</dbReference>
<sequence length="303" mass="31747">MGVTPISPRSAVRDAADVVLLTLAGILVLLLMVWLALRTQGGSRLDLEVMRSFRVDRFAPGRIDALLSEIQVSTMFLLTLVAMGIAALQRHWRMALALPLLVVGANQTTQLLKLDFLTSVPSDPSIRVTLPSGHATAAISLAAVAIIASPRVIRPLTCLVTGAIAGAAGLGTMAERWHRPADVVAAVGVVLIWAALALVVGGHWIEQPLVRAAGFDRGVGHSALATLGVGGGVYVLHRLGMAPMDGSKATTLMWGSIIVVGVTIGVGLGLIAVVADRRIFRLPPRVVAPAAEPEPVVQVERQV</sequence>
<gene>
    <name evidence="3" type="ORF">GCM10009811_11520</name>
</gene>
<name>A0ABP4XQA5_9MICO</name>
<dbReference type="SUPFAM" id="SSF48317">
    <property type="entry name" value="Acid phosphatase/Vanadium-dependent haloperoxidase"/>
    <property type="match status" value="1"/>
</dbReference>
<evidence type="ECO:0000313" key="4">
    <source>
        <dbReference type="Proteomes" id="UP001499938"/>
    </source>
</evidence>
<feature type="transmembrane region" description="Helical" evidence="1">
    <location>
        <begin position="252"/>
        <end position="275"/>
    </location>
</feature>
<proteinExistence type="predicted"/>
<accession>A0ABP4XQA5</accession>
<dbReference type="InterPro" id="IPR036938">
    <property type="entry name" value="PAP2/HPO_sf"/>
</dbReference>
<reference evidence="4" key="1">
    <citation type="journal article" date="2019" name="Int. J. Syst. Evol. Microbiol.">
        <title>The Global Catalogue of Microorganisms (GCM) 10K type strain sequencing project: providing services to taxonomists for standard genome sequencing and annotation.</title>
        <authorList>
            <consortium name="The Broad Institute Genomics Platform"/>
            <consortium name="The Broad Institute Genome Sequencing Center for Infectious Disease"/>
            <person name="Wu L."/>
            <person name="Ma J."/>
        </authorList>
    </citation>
    <scope>NUCLEOTIDE SEQUENCE [LARGE SCALE GENOMIC DNA]</scope>
    <source>
        <strain evidence="4">JCM 15592</strain>
    </source>
</reference>
<dbReference type="Gene3D" id="1.20.144.10">
    <property type="entry name" value="Phosphatidic acid phosphatase type 2/haloperoxidase"/>
    <property type="match status" value="1"/>
</dbReference>
<feature type="transmembrane region" description="Helical" evidence="1">
    <location>
        <begin position="70"/>
        <end position="88"/>
    </location>
</feature>
<feature type="domain" description="Phosphatidic acid phosphatase type 2/haloperoxidase" evidence="2">
    <location>
        <begin position="127"/>
        <end position="198"/>
    </location>
</feature>
<feature type="transmembrane region" description="Helical" evidence="1">
    <location>
        <begin position="132"/>
        <end position="149"/>
    </location>
</feature>
<dbReference type="Pfam" id="PF01569">
    <property type="entry name" value="PAP2"/>
    <property type="match status" value="1"/>
</dbReference>
<dbReference type="Proteomes" id="UP001499938">
    <property type="component" value="Unassembled WGS sequence"/>
</dbReference>
<organism evidence="3 4">
    <name type="scientific">Nostocoides veronense</name>
    <dbReference type="NCBI Taxonomy" id="330836"/>
    <lineage>
        <taxon>Bacteria</taxon>
        <taxon>Bacillati</taxon>
        <taxon>Actinomycetota</taxon>
        <taxon>Actinomycetes</taxon>
        <taxon>Micrococcales</taxon>
        <taxon>Intrasporangiaceae</taxon>
        <taxon>Nostocoides</taxon>
    </lineage>
</organism>
<feature type="transmembrane region" description="Helical" evidence="1">
    <location>
        <begin position="183"/>
        <end position="206"/>
    </location>
</feature>
<protein>
    <recommendedName>
        <fullName evidence="2">Phosphatidic acid phosphatase type 2/haloperoxidase domain-containing protein</fullName>
    </recommendedName>
</protein>
<evidence type="ECO:0000256" key="1">
    <source>
        <dbReference type="SAM" id="Phobius"/>
    </source>
</evidence>
<dbReference type="RefSeq" id="WP_344082431.1">
    <property type="nucleotide sequence ID" value="NZ_BAAAPO010000018.1"/>
</dbReference>
<feature type="transmembrane region" description="Helical" evidence="1">
    <location>
        <begin position="218"/>
        <end position="237"/>
    </location>
</feature>
<comment type="caution">
    <text evidence="3">The sequence shown here is derived from an EMBL/GenBank/DDBJ whole genome shotgun (WGS) entry which is preliminary data.</text>
</comment>
<dbReference type="EMBL" id="BAAAPO010000018">
    <property type="protein sequence ID" value="GAA1788158.1"/>
    <property type="molecule type" value="Genomic_DNA"/>
</dbReference>
<keyword evidence="1" id="KW-1133">Transmembrane helix</keyword>
<feature type="transmembrane region" description="Helical" evidence="1">
    <location>
        <begin position="156"/>
        <end position="177"/>
    </location>
</feature>
<evidence type="ECO:0000259" key="2">
    <source>
        <dbReference type="Pfam" id="PF01569"/>
    </source>
</evidence>
<evidence type="ECO:0000313" key="3">
    <source>
        <dbReference type="EMBL" id="GAA1788158.1"/>
    </source>
</evidence>
<feature type="transmembrane region" description="Helical" evidence="1">
    <location>
        <begin position="18"/>
        <end position="37"/>
    </location>
</feature>
<keyword evidence="1" id="KW-0812">Transmembrane</keyword>
<keyword evidence="1" id="KW-0472">Membrane</keyword>